<organism evidence="1 2">
    <name type="scientific">Methanoculleus bourgensis</name>
    <dbReference type="NCBI Taxonomy" id="83986"/>
    <lineage>
        <taxon>Archaea</taxon>
        <taxon>Methanobacteriati</taxon>
        <taxon>Methanobacteriota</taxon>
        <taxon>Stenosarchaea group</taxon>
        <taxon>Methanomicrobia</taxon>
        <taxon>Methanomicrobiales</taxon>
        <taxon>Methanomicrobiaceae</taxon>
        <taxon>Methanoculleus</taxon>
    </lineage>
</organism>
<sequence>MTHASTRSDRGDQTLASIS</sequence>
<dbReference type="KEGG" id="mema:MMAB1_3231"/>
<dbReference type="Proteomes" id="UP000069850">
    <property type="component" value="Chromosome 1"/>
</dbReference>
<reference evidence="1 2" key="1">
    <citation type="submission" date="2016-01" db="EMBL/GenBank/DDBJ databases">
        <authorList>
            <person name="Manzoor S."/>
        </authorList>
    </citation>
    <scope>NUCLEOTIDE SEQUENCE [LARGE SCALE GENOMIC DNA]</scope>
    <source>
        <strain evidence="1">Methanoculleus sp MAB1</strain>
    </source>
</reference>
<accession>A0A120N6U1</accession>
<dbReference type="AlphaFoldDB" id="A0A120N6U1"/>
<gene>
    <name evidence="1" type="ORF">MMAB1_3231</name>
</gene>
<evidence type="ECO:0000313" key="1">
    <source>
        <dbReference type="EMBL" id="CVK34444.1"/>
    </source>
</evidence>
<name>A0A120N6U1_9EURY</name>
<proteinExistence type="predicted"/>
<protein>
    <submittedName>
        <fullName evidence="1">Uncharacterized protein</fullName>
    </submittedName>
</protein>
<dbReference type="EMBL" id="LT158599">
    <property type="protein sequence ID" value="CVK34444.1"/>
    <property type="molecule type" value="Genomic_DNA"/>
</dbReference>
<evidence type="ECO:0000313" key="2">
    <source>
        <dbReference type="Proteomes" id="UP000069850"/>
    </source>
</evidence>